<feature type="region of interest" description="Disordered" evidence="1">
    <location>
        <begin position="86"/>
        <end position="115"/>
    </location>
</feature>
<evidence type="ECO:0000313" key="3">
    <source>
        <dbReference type="Proteomes" id="UP000247233"/>
    </source>
</evidence>
<dbReference type="VEuPathDB" id="FungiDB:BO70DRAFT_83353"/>
<dbReference type="GeneID" id="37071001"/>
<keyword evidence="3" id="KW-1185">Reference proteome</keyword>
<proteinExistence type="predicted"/>
<reference evidence="2 3" key="1">
    <citation type="submission" date="2016-12" db="EMBL/GenBank/DDBJ databases">
        <title>The genomes of Aspergillus section Nigri reveals drivers in fungal speciation.</title>
        <authorList>
            <consortium name="DOE Joint Genome Institute"/>
            <person name="Vesth T.C."/>
            <person name="Nybo J."/>
            <person name="Theobald S."/>
            <person name="Brandl J."/>
            <person name="Frisvad J.C."/>
            <person name="Nielsen K.F."/>
            <person name="Lyhne E.K."/>
            <person name="Kogle M.E."/>
            <person name="Kuo A."/>
            <person name="Riley R."/>
            <person name="Clum A."/>
            <person name="Nolan M."/>
            <person name="Lipzen A."/>
            <person name="Salamov A."/>
            <person name="Henrissat B."/>
            <person name="Wiebenga A."/>
            <person name="De Vries R.P."/>
            <person name="Grigoriev I.V."/>
            <person name="Mortensen U.H."/>
            <person name="Andersen M.R."/>
            <person name="Baker S.E."/>
        </authorList>
    </citation>
    <scope>NUCLEOTIDE SEQUENCE [LARGE SCALE GENOMIC DNA]</scope>
    <source>
        <strain evidence="2 3">CBS 117.55</strain>
    </source>
</reference>
<sequence>MHSQVACPAPTPDLLRDLHPHPSQMAAARSLTVRHVCSFCTAERTVYCYGAQQMSFQSRFQPCCPHLFTTVAAATATAAVSKGTYRGIRHPHPHRSPRPVSSPPHKSVSSLASLRGGTTATQITATPLFTGAAPRTSKEISGLLAVLWMLPV</sequence>
<dbReference type="AlphaFoldDB" id="A0A317X0D1"/>
<evidence type="ECO:0000256" key="1">
    <source>
        <dbReference type="SAM" id="MobiDB-lite"/>
    </source>
</evidence>
<accession>A0A317X0D1</accession>
<organism evidence="2 3">
    <name type="scientific">Aspergillus heteromorphus CBS 117.55</name>
    <dbReference type="NCBI Taxonomy" id="1448321"/>
    <lineage>
        <taxon>Eukaryota</taxon>
        <taxon>Fungi</taxon>
        <taxon>Dikarya</taxon>
        <taxon>Ascomycota</taxon>
        <taxon>Pezizomycotina</taxon>
        <taxon>Eurotiomycetes</taxon>
        <taxon>Eurotiomycetidae</taxon>
        <taxon>Eurotiales</taxon>
        <taxon>Aspergillaceae</taxon>
        <taxon>Aspergillus</taxon>
        <taxon>Aspergillus subgen. Circumdati</taxon>
    </lineage>
</organism>
<protein>
    <submittedName>
        <fullName evidence="2">Uncharacterized protein</fullName>
    </submittedName>
</protein>
<dbReference type="EMBL" id="MSFL01000002">
    <property type="protein sequence ID" value="PWY91032.1"/>
    <property type="molecule type" value="Genomic_DNA"/>
</dbReference>
<dbReference type="RefSeq" id="XP_025403475.1">
    <property type="nucleotide sequence ID" value="XM_025548764.1"/>
</dbReference>
<comment type="caution">
    <text evidence="2">The sequence shown here is derived from an EMBL/GenBank/DDBJ whole genome shotgun (WGS) entry which is preliminary data.</text>
</comment>
<dbReference type="Proteomes" id="UP000247233">
    <property type="component" value="Unassembled WGS sequence"/>
</dbReference>
<feature type="compositionally biased region" description="Basic residues" evidence="1">
    <location>
        <begin position="87"/>
        <end position="97"/>
    </location>
</feature>
<evidence type="ECO:0000313" key="2">
    <source>
        <dbReference type="EMBL" id="PWY91032.1"/>
    </source>
</evidence>
<dbReference type="OrthoDB" id="10683484at2759"/>
<gene>
    <name evidence="2" type="ORF">BO70DRAFT_83353</name>
</gene>
<name>A0A317X0D1_9EURO</name>